<dbReference type="InterPro" id="IPR005583">
    <property type="entry name" value="YaaA"/>
</dbReference>
<evidence type="ECO:0000313" key="3">
    <source>
        <dbReference type="Proteomes" id="UP000182429"/>
    </source>
</evidence>
<organism evidence="2 3">
    <name type="scientific">Kandleria vitulina</name>
    <dbReference type="NCBI Taxonomy" id="1630"/>
    <lineage>
        <taxon>Bacteria</taxon>
        <taxon>Bacillati</taxon>
        <taxon>Bacillota</taxon>
        <taxon>Erysipelotrichia</taxon>
        <taxon>Erysipelotrichales</taxon>
        <taxon>Coprobacillaceae</taxon>
        <taxon>Kandleria</taxon>
    </lineage>
</organism>
<evidence type="ECO:0000313" key="2">
    <source>
        <dbReference type="EMBL" id="SDW67319.1"/>
    </source>
</evidence>
<dbReference type="Proteomes" id="UP000182429">
    <property type="component" value="Unassembled WGS sequence"/>
</dbReference>
<dbReference type="EMBL" id="FNNF01000033">
    <property type="protein sequence ID" value="SDW67319.1"/>
    <property type="molecule type" value="Genomic_DNA"/>
</dbReference>
<reference evidence="2 3" key="1">
    <citation type="submission" date="2016-10" db="EMBL/GenBank/DDBJ databases">
        <authorList>
            <person name="de Groot N.N."/>
        </authorList>
    </citation>
    <scope>NUCLEOTIDE SEQUENCE [LARGE SCALE GENOMIC DNA]</scope>
    <source>
        <strain evidence="2 3">S3b</strain>
    </source>
</reference>
<protein>
    <recommendedName>
        <fullName evidence="1">UPF0246 protein SAMN04487759_1333</fullName>
    </recommendedName>
</protein>
<dbReference type="STRING" id="1630.SAMN05216514_102187"/>
<dbReference type="GO" id="GO:0033194">
    <property type="term" value="P:response to hydroperoxide"/>
    <property type="evidence" value="ECO:0007669"/>
    <property type="project" value="TreeGrafter"/>
</dbReference>
<dbReference type="NCBIfam" id="NF002543">
    <property type="entry name" value="PRK02101.1-4"/>
    <property type="match status" value="1"/>
</dbReference>
<dbReference type="PANTHER" id="PTHR30283:SF4">
    <property type="entry name" value="PEROXIDE STRESS RESISTANCE PROTEIN YAAA"/>
    <property type="match status" value="1"/>
</dbReference>
<proteinExistence type="inferred from homology"/>
<gene>
    <name evidence="2" type="ORF">SAMN04487759_1333</name>
</gene>
<dbReference type="Pfam" id="PF03883">
    <property type="entry name" value="H2O2_YaaD"/>
    <property type="match status" value="1"/>
</dbReference>
<dbReference type="PANTHER" id="PTHR30283">
    <property type="entry name" value="PEROXIDE STRESS RESPONSE PROTEIN YAAA"/>
    <property type="match status" value="1"/>
</dbReference>
<sequence length="246" mass="28776">MRIIISPSKRMKVNEEDFPISRLPVFLEKSEELLSFLKKKNLRQLKDIWKCSDKIAFMNHENLKTVSLTEHLTPAILAYTGLQYTTMAPHVFSKDALDYIQKHLRIISGLYGTLAPFDGIVPYRLEMKAALDINENNSLYDFWGKMIYDEIIEDDHLIINLASKEYAQTITPYLHDEDQMITLIFGEEIDGKIKQKGTFAKMARGEMVRYLAENNIQNKEDIKAFNELDYHYSEEHSNDHQYVFIK</sequence>
<evidence type="ECO:0000256" key="1">
    <source>
        <dbReference type="HAMAP-Rule" id="MF_00652"/>
    </source>
</evidence>
<name>A0A1H2VHF4_9FIRM</name>
<dbReference type="eggNOG" id="COG3022">
    <property type="taxonomic scope" value="Bacteria"/>
</dbReference>
<dbReference type="OrthoDB" id="9777133at2"/>
<dbReference type="AlphaFoldDB" id="A0A1H2VHF4"/>
<comment type="similarity">
    <text evidence="1">Belongs to the UPF0246 family.</text>
</comment>
<accession>A0A1H2VHF4</accession>
<dbReference type="HAMAP" id="MF_00652">
    <property type="entry name" value="UPF0246"/>
    <property type="match status" value="1"/>
</dbReference>
<dbReference type="GO" id="GO:0005829">
    <property type="term" value="C:cytosol"/>
    <property type="evidence" value="ECO:0007669"/>
    <property type="project" value="TreeGrafter"/>
</dbReference>
<dbReference type="RefSeq" id="WP_074687051.1">
    <property type="nucleotide sequence ID" value="NZ_FNNF01000033.1"/>
</dbReference>